<protein>
    <submittedName>
        <fullName evidence="2">Uncharacterized protein</fullName>
    </submittedName>
</protein>
<evidence type="ECO:0000313" key="2">
    <source>
        <dbReference type="EMBL" id="GMI51125.1"/>
    </source>
</evidence>
<organism evidence="2 3">
    <name type="scientific">Tetraparma gracilis</name>
    <dbReference type="NCBI Taxonomy" id="2962635"/>
    <lineage>
        <taxon>Eukaryota</taxon>
        <taxon>Sar</taxon>
        <taxon>Stramenopiles</taxon>
        <taxon>Ochrophyta</taxon>
        <taxon>Bolidophyceae</taxon>
        <taxon>Parmales</taxon>
        <taxon>Triparmaceae</taxon>
        <taxon>Tetraparma</taxon>
    </lineage>
</organism>
<evidence type="ECO:0000313" key="3">
    <source>
        <dbReference type="Proteomes" id="UP001165060"/>
    </source>
</evidence>
<reference evidence="2 3" key="1">
    <citation type="journal article" date="2023" name="Commun. Biol.">
        <title>Genome analysis of Parmales, the sister group of diatoms, reveals the evolutionary specialization of diatoms from phago-mixotrophs to photoautotrophs.</title>
        <authorList>
            <person name="Ban H."/>
            <person name="Sato S."/>
            <person name="Yoshikawa S."/>
            <person name="Yamada K."/>
            <person name="Nakamura Y."/>
            <person name="Ichinomiya M."/>
            <person name="Sato N."/>
            <person name="Blanc-Mathieu R."/>
            <person name="Endo H."/>
            <person name="Kuwata A."/>
            <person name="Ogata H."/>
        </authorList>
    </citation>
    <scope>NUCLEOTIDE SEQUENCE [LARGE SCALE GENOMIC DNA]</scope>
</reference>
<keyword evidence="1" id="KW-0175">Coiled coil</keyword>
<gene>
    <name evidence="2" type="ORF">TeGR_g971</name>
</gene>
<evidence type="ECO:0000256" key="1">
    <source>
        <dbReference type="SAM" id="Coils"/>
    </source>
</evidence>
<keyword evidence="3" id="KW-1185">Reference proteome</keyword>
<comment type="caution">
    <text evidence="2">The sequence shown here is derived from an EMBL/GenBank/DDBJ whole genome shotgun (WGS) entry which is preliminary data.</text>
</comment>
<name>A0ABQ6NAI2_9STRA</name>
<feature type="non-terminal residue" evidence="2">
    <location>
        <position position="1"/>
    </location>
</feature>
<accession>A0ABQ6NAI2</accession>
<feature type="non-terminal residue" evidence="2">
    <location>
        <position position="187"/>
    </location>
</feature>
<dbReference type="EMBL" id="BRYB01006971">
    <property type="protein sequence ID" value="GMI51125.1"/>
    <property type="molecule type" value="Genomic_DNA"/>
</dbReference>
<dbReference type="Proteomes" id="UP001165060">
    <property type="component" value="Unassembled WGS sequence"/>
</dbReference>
<feature type="coiled-coil region" evidence="1">
    <location>
        <begin position="63"/>
        <end position="151"/>
    </location>
</feature>
<sequence>RALTRELDALKSAMEEMSKAEASAAAGSSAQKAGGGALTVMLKAQIGTLKTENAILSKAKDDSDVLRLEREEMSIEVQRLKMELINMQQQIDDLETEAVQKNAASALPDMMKQVKLRKEREEAAKHDAEQIRFLQVKHDNVRQQLLELTSNVCDVIVGFEENLSRDGADVGVVEVEEGDEMMEKVKV</sequence>
<proteinExistence type="predicted"/>